<evidence type="ECO:0000313" key="2">
    <source>
        <dbReference type="EMBL" id="AOT60326.1"/>
    </source>
</evidence>
<proteinExistence type="predicted"/>
<reference evidence="2 3" key="1">
    <citation type="submission" date="2016-09" db="EMBL/GenBank/DDBJ databases">
        <title>Streptomyces rubrolavendulae MJM4426 Genome sequencing and assembly.</title>
        <authorList>
            <person name="Kim J.-G."/>
        </authorList>
    </citation>
    <scope>NUCLEOTIDE SEQUENCE [LARGE SCALE GENOMIC DNA]</scope>
    <source>
        <strain evidence="2 3">MJM4426</strain>
    </source>
</reference>
<evidence type="ECO:0000313" key="3">
    <source>
        <dbReference type="Proteomes" id="UP000095349"/>
    </source>
</evidence>
<dbReference type="AlphaFoldDB" id="A0A1D8G4D4"/>
<keyword evidence="1" id="KW-1133">Transmembrane helix</keyword>
<keyword evidence="1" id="KW-0472">Membrane</keyword>
<dbReference type="EMBL" id="CP017316">
    <property type="protein sequence ID" value="AOT60326.1"/>
    <property type="molecule type" value="Genomic_DNA"/>
</dbReference>
<name>A0A1D8G4D4_9ACTN</name>
<feature type="transmembrane region" description="Helical" evidence="1">
    <location>
        <begin position="7"/>
        <end position="29"/>
    </location>
</feature>
<gene>
    <name evidence="2" type="ORF">A4G23_03197</name>
</gene>
<accession>A0A1D8G4D4</accession>
<evidence type="ECO:0000256" key="1">
    <source>
        <dbReference type="SAM" id="Phobius"/>
    </source>
</evidence>
<evidence type="ECO:0008006" key="4">
    <source>
        <dbReference type="Google" id="ProtNLM"/>
    </source>
</evidence>
<organism evidence="2 3">
    <name type="scientific">Streptomyces rubrolavendulae</name>
    <dbReference type="NCBI Taxonomy" id="285473"/>
    <lineage>
        <taxon>Bacteria</taxon>
        <taxon>Bacillati</taxon>
        <taxon>Actinomycetota</taxon>
        <taxon>Actinomycetes</taxon>
        <taxon>Kitasatosporales</taxon>
        <taxon>Streptomycetaceae</taxon>
        <taxon>Streptomyces</taxon>
    </lineage>
</organism>
<dbReference type="Proteomes" id="UP000095349">
    <property type="component" value="Chromosome"/>
</dbReference>
<dbReference type="KEGG" id="srn:A4G23_03197"/>
<dbReference type="STRING" id="285473.A4G23_03197"/>
<keyword evidence="3" id="KW-1185">Reference proteome</keyword>
<dbReference type="PATRIC" id="fig|285473.5.peg.3335"/>
<protein>
    <recommendedName>
        <fullName evidence="4">Lipoprotein</fullName>
    </recommendedName>
</protein>
<keyword evidence="1" id="KW-0812">Transmembrane</keyword>
<sequence length="32" mass="3453">MRADRRFALVDACAVGVLIACTAIVIALINRH</sequence>